<dbReference type="AlphaFoldDB" id="A0ABD7FQA1"/>
<dbReference type="RefSeq" id="WP_113611509.1">
    <property type="nucleotide sequence ID" value="NZ_CAWQMY010000074.1"/>
</dbReference>
<keyword evidence="1" id="KW-0812">Transmembrane</keyword>
<sequence>MSELIYSHPFSILIATFIAGVCITKITEKRKQLFLRNKFYAKLPTYVYSSLPEKCHGITREELLNHYIQNTPGIPIGIIANELNKFDWLKGDKFDGELFISHNDNFGPYTDTEFYWIKSKN</sequence>
<reference evidence="2 3" key="1">
    <citation type="submission" date="2018-06" db="EMBL/GenBank/DDBJ databases">
        <title>Draft genome sequences of nine Vibrio sp. clinical isolates from across the United States representing the closest known relative of Vibrio cholerae.</title>
        <authorList>
            <person name="Islam M.T."/>
            <person name="Liang K."/>
            <person name="Im M.S."/>
            <person name="Winkjer J."/>
            <person name="Busby S."/>
            <person name="Batra D."/>
            <person name="Rowe L."/>
            <person name="Tarr C.L."/>
            <person name="Boucher Y."/>
        </authorList>
    </citation>
    <scope>NUCLEOTIDE SEQUENCE [LARGE SCALE GENOMIC DNA]</scope>
    <source>
        <strain evidence="2 3">2017V-1110</strain>
    </source>
</reference>
<keyword evidence="1" id="KW-1133">Transmembrane helix</keyword>
<gene>
    <name evidence="2" type="ORF">DLR72_18800</name>
</gene>
<dbReference type="EMBL" id="QKKU01000165">
    <property type="protein sequence ID" value="RBM58288.1"/>
    <property type="molecule type" value="Genomic_DNA"/>
</dbReference>
<evidence type="ECO:0000313" key="2">
    <source>
        <dbReference type="EMBL" id="RBM58288.1"/>
    </source>
</evidence>
<evidence type="ECO:0000256" key="1">
    <source>
        <dbReference type="SAM" id="Phobius"/>
    </source>
</evidence>
<protein>
    <submittedName>
        <fullName evidence="2">Uncharacterized protein</fullName>
    </submittedName>
</protein>
<comment type="caution">
    <text evidence="2">The sequence shown here is derived from an EMBL/GenBank/DDBJ whole genome shotgun (WGS) entry which is preliminary data.</text>
</comment>
<name>A0ABD7FQA1_9VIBR</name>
<organism evidence="2 3">
    <name type="scientific">Vibrio paracholerae</name>
    <dbReference type="NCBI Taxonomy" id="650003"/>
    <lineage>
        <taxon>Bacteria</taxon>
        <taxon>Pseudomonadati</taxon>
        <taxon>Pseudomonadota</taxon>
        <taxon>Gammaproteobacteria</taxon>
        <taxon>Vibrionales</taxon>
        <taxon>Vibrionaceae</taxon>
        <taxon>Vibrio</taxon>
    </lineage>
</organism>
<keyword evidence="1" id="KW-0472">Membrane</keyword>
<evidence type="ECO:0000313" key="3">
    <source>
        <dbReference type="Proteomes" id="UP000252199"/>
    </source>
</evidence>
<feature type="transmembrane region" description="Helical" evidence="1">
    <location>
        <begin position="6"/>
        <end position="26"/>
    </location>
</feature>
<accession>A0ABD7FQA1</accession>
<dbReference type="Proteomes" id="UP000252199">
    <property type="component" value="Unassembled WGS sequence"/>
</dbReference>
<proteinExistence type="predicted"/>